<evidence type="ECO:0000313" key="2">
    <source>
        <dbReference type="EMBL" id="MBK5931885.1"/>
    </source>
</evidence>
<feature type="chain" id="PRO_5042587804" description="YHS domain-containing protein" evidence="1">
    <location>
        <begin position="20"/>
        <end position="153"/>
    </location>
</feature>
<dbReference type="Proteomes" id="UP001296967">
    <property type="component" value="Unassembled WGS sequence"/>
</dbReference>
<dbReference type="EMBL" id="NHSF01000071">
    <property type="protein sequence ID" value="MBK5931885.1"/>
    <property type="molecule type" value="Genomic_DNA"/>
</dbReference>
<sequence>MTTTAVALALALSPLSAQSQRLPTDMSQDPAIEGYSPLSYFEVGRPEKGSSAYTSTYQGKEYWFTSAEQVARFEADPAAYAPAFPDHCPYNLSLGRAVAIDPRNFLILGDHLLLFHDREEMASVGQGLDAEKADRMLQRARATRTNLLQLRFD</sequence>
<evidence type="ECO:0008006" key="4">
    <source>
        <dbReference type="Google" id="ProtNLM"/>
    </source>
</evidence>
<feature type="signal peptide" evidence="1">
    <location>
        <begin position="1"/>
        <end position="19"/>
    </location>
</feature>
<keyword evidence="1" id="KW-0732">Signal</keyword>
<comment type="caution">
    <text evidence="2">The sequence shown here is derived from an EMBL/GenBank/DDBJ whole genome shotgun (WGS) entry which is preliminary data.</text>
</comment>
<protein>
    <recommendedName>
        <fullName evidence="4">YHS domain-containing protein</fullName>
    </recommendedName>
</protein>
<name>A0AAJ0UI09_HALSE</name>
<keyword evidence="3" id="KW-1185">Reference proteome</keyword>
<dbReference type="NCBIfam" id="NF041384">
    <property type="entry name" value="YHS_seleno_dom"/>
    <property type="match status" value="1"/>
</dbReference>
<evidence type="ECO:0000313" key="3">
    <source>
        <dbReference type="Proteomes" id="UP001296967"/>
    </source>
</evidence>
<proteinExistence type="predicted"/>
<evidence type="ECO:0000256" key="1">
    <source>
        <dbReference type="SAM" id="SignalP"/>
    </source>
</evidence>
<accession>A0AAJ0UI09</accession>
<gene>
    <name evidence="2" type="ORF">CCR82_15445</name>
</gene>
<reference evidence="2" key="1">
    <citation type="submission" date="2017-05" db="EMBL/GenBank/DDBJ databases">
        <authorList>
            <person name="Imhoff J.F."/>
            <person name="Rahn T."/>
            <person name="Kuenzel S."/>
            <person name="Neulinger S.C."/>
        </authorList>
    </citation>
    <scope>NUCLEOTIDE SEQUENCE</scope>
    <source>
        <strain evidence="2">DSM 4395</strain>
    </source>
</reference>
<reference evidence="2" key="2">
    <citation type="journal article" date="2020" name="Microorganisms">
        <title>Osmotic Adaptation and Compatible Solute Biosynthesis of Phototrophic Bacteria as Revealed from Genome Analyses.</title>
        <authorList>
            <person name="Imhoff J.F."/>
            <person name="Rahn T."/>
            <person name="Kunzel S."/>
            <person name="Keller A."/>
            <person name="Neulinger S.C."/>
        </authorList>
    </citation>
    <scope>NUCLEOTIDE SEQUENCE</scope>
    <source>
        <strain evidence="2">DSM 4395</strain>
    </source>
</reference>
<dbReference type="AlphaFoldDB" id="A0AAJ0UI09"/>
<organism evidence="2 3">
    <name type="scientific">Halochromatium salexigens</name>
    <name type="common">Chromatium salexigens</name>
    <dbReference type="NCBI Taxonomy" id="49447"/>
    <lineage>
        <taxon>Bacteria</taxon>
        <taxon>Pseudomonadati</taxon>
        <taxon>Pseudomonadota</taxon>
        <taxon>Gammaproteobacteria</taxon>
        <taxon>Chromatiales</taxon>
        <taxon>Chromatiaceae</taxon>
        <taxon>Halochromatium</taxon>
    </lineage>
</organism>